<protein>
    <recommendedName>
        <fullName evidence="3">Zn(2)-C6 fungal-type domain-containing protein</fullName>
    </recommendedName>
</protein>
<keyword evidence="1" id="KW-0539">Nucleus</keyword>
<gene>
    <name evidence="4" type="ORF">M408DRAFT_64003</name>
</gene>
<proteinExistence type="predicted"/>
<name>A0A0C2XSH7_SERVB</name>
<keyword evidence="5" id="KW-1185">Reference proteome</keyword>
<feature type="compositionally biased region" description="Low complexity" evidence="2">
    <location>
        <begin position="56"/>
        <end position="71"/>
    </location>
</feature>
<dbReference type="AlphaFoldDB" id="A0A0C2XSH7"/>
<dbReference type="PANTHER" id="PTHR31668">
    <property type="entry name" value="GLUCOSE TRANSPORT TRANSCRIPTION REGULATOR RGT1-RELATED-RELATED"/>
    <property type="match status" value="1"/>
</dbReference>
<dbReference type="OrthoDB" id="3263880at2759"/>
<dbReference type="SMART" id="SM00066">
    <property type="entry name" value="GAL4"/>
    <property type="match status" value="1"/>
</dbReference>
<dbReference type="InterPro" id="IPR036864">
    <property type="entry name" value="Zn2-C6_fun-type_DNA-bd_sf"/>
</dbReference>
<dbReference type="STRING" id="933852.A0A0C2XSH7"/>
<evidence type="ECO:0000256" key="1">
    <source>
        <dbReference type="ARBA" id="ARBA00023242"/>
    </source>
</evidence>
<dbReference type="InterPro" id="IPR050797">
    <property type="entry name" value="Carb_Metab_Trans_Reg"/>
</dbReference>
<feature type="domain" description="Zn(2)-C6 fungal-type" evidence="3">
    <location>
        <begin position="96"/>
        <end position="134"/>
    </location>
</feature>
<dbReference type="SUPFAM" id="SSF57701">
    <property type="entry name" value="Zn2/Cys6 DNA-binding domain"/>
    <property type="match status" value="1"/>
</dbReference>
<feature type="region of interest" description="Disordered" evidence="2">
    <location>
        <begin position="26"/>
        <end position="93"/>
    </location>
</feature>
<feature type="compositionally biased region" description="Polar residues" evidence="2">
    <location>
        <begin position="79"/>
        <end position="93"/>
    </location>
</feature>
<evidence type="ECO:0000256" key="2">
    <source>
        <dbReference type="SAM" id="MobiDB-lite"/>
    </source>
</evidence>
<organism evidence="4 5">
    <name type="scientific">Serendipita vermifera MAFF 305830</name>
    <dbReference type="NCBI Taxonomy" id="933852"/>
    <lineage>
        <taxon>Eukaryota</taxon>
        <taxon>Fungi</taxon>
        <taxon>Dikarya</taxon>
        <taxon>Basidiomycota</taxon>
        <taxon>Agaricomycotina</taxon>
        <taxon>Agaricomycetes</taxon>
        <taxon>Sebacinales</taxon>
        <taxon>Serendipitaceae</taxon>
        <taxon>Serendipita</taxon>
    </lineage>
</organism>
<dbReference type="Gene3D" id="4.10.240.10">
    <property type="entry name" value="Zn(2)-C6 fungal-type DNA-binding domain"/>
    <property type="match status" value="1"/>
</dbReference>
<sequence length="359" mass="39801">MPSKAGPSLITTVNAGQAARAAAHPYANAHAGARGSKRTLSIDEKPQLSPTSVISPTDTNATPPATNSNGASRPRKKNSTTGGQNQTKSNRQQFSACHACRYRRVKCDLKDVSENVDPNADVSCTNCRERGIRCKDDFKEDKKQLRRGKRINQLELEYSEDGPSFPVRARTTIPALKPEFFDSPFYRRFYIQRPIIDPVEFRSPLSSAAAPLSMEGQLLAKILVVWAAAYGVDESGLEQPENSVQDVQKRRIRVKGMLEEVIRLIDSLSLLRKPTWDGVRCLLLALPLTEDVLDNPIDRLAMYEAALQQVYTLCQHDGVTTGLSPETRAANAMVRARIFWYAHVHEGLTTGLRGGRLLM</sequence>
<dbReference type="Proteomes" id="UP000054097">
    <property type="component" value="Unassembled WGS sequence"/>
</dbReference>
<dbReference type="CDD" id="cd12148">
    <property type="entry name" value="fungal_TF_MHR"/>
    <property type="match status" value="1"/>
</dbReference>
<accession>A0A0C2XSH7</accession>
<dbReference type="GO" id="GO:0000981">
    <property type="term" value="F:DNA-binding transcription factor activity, RNA polymerase II-specific"/>
    <property type="evidence" value="ECO:0007669"/>
    <property type="project" value="InterPro"/>
</dbReference>
<dbReference type="HOGENOM" id="CLU_785549_0_0_1"/>
<reference evidence="4 5" key="1">
    <citation type="submission" date="2014-04" db="EMBL/GenBank/DDBJ databases">
        <authorList>
            <consortium name="DOE Joint Genome Institute"/>
            <person name="Kuo A."/>
            <person name="Zuccaro A."/>
            <person name="Kohler A."/>
            <person name="Nagy L.G."/>
            <person name="Floudas D."/>
            <person name="Copeland A."/>
            <person name="Barry K.W."/>
            <person name="Cichocki N."/>
            <person name="Veneault-Fourrey C."/>
            <person name="LaButti K."/>
            <person name="Lindquist E.A."/>
            <person name="Lipzen A."/>
            <person name="Lundell T."/>
            <person name="Morin E."/>
            <person name="Murat C."/>
            <person name="Sun H."/>
            <person name="Tunlid A."/>
            <person name="Henrissat B."/>
            <person name="Grigoriev I.V."/>
            <person name="Hibbett D.S."/>
            <person name="Martin F."/>
            <person name="Nordberg H.P."/>
            <person name="Cantor M.N."/>
            <person name="Hua S.X."/>
        </authorList>
    </citation>
    <scope>NUCLEOTIDE SEQUENCE [LARGE SCALE GENOMIC DNA]</scope>
    <source>
        <strain evidence="4 5">MAFF 305830</strain>
    </source>
</reference>
<evidence type="ECO:0000313" key="4">
    <source>
        <dbReference type="EMBL" id="KIM31902.1"/>
    </source>
</evidence>
<dbReference type="InterPro" id="IPR001138">
    <property type="entry name" value="Zn2Cys6_DnaBD"/>
</dbReference>
<dbReference type="EMBL" id="KN824281">
    <property type="protein sequence ID" value="KIM31902.1"/>
    <property type="molecule type" value="Genomic_DNA"/>
</dbReference>
<feature type="non-terminal residue" evidence="4">
    <location>
        <position position="359"/>
    </location>
</feature>
<evidence type="ECO:0000259" key="3">
    <source>
        <dbReference type="PROSITE" id="PS50048"/>
    </source>
</evidence>
<dbReference type="PROSITE" id="PS50048">
    <property type="entry name" value="ZN2_CY6_FUNGAL_2"/>
    <property type="match status" value="1"/>
</dbReference>
<dbReference type="CDD" id="cd00067">
    <property type="entry name" value="GAL4"/>
    <property type="match status" value="1"/>
</dbReference>
<evidence type="ECO:0000313" key="5">
    <source>
        <dbReference type="Proteomes" id="UP000054097"/>
    </source>
</evidence>
<dbReference type="GO" id="GO:0008270">
    <property type="term" value="F:zinc ion binding"/>
    <property type="evidence" value="ECO:0007669"/>
    <property type="project" value="InterPro"/>
</dbReference>
<reference evidence="5" key="2">
    <citation type="submission" date="2015-01" db="EMBL/GenBank/DDBJ databases">
        <title>Evolutionary Origins and Diversification of the Mycorrhizal Mutualists.</title>
        <authorList>
            <consortium name="DOE Joint Genome Institute"/>
            <consortium name="Mycorrhizal Genomics Consortium"/>
            <person name="Kohler A."/>
            <person name="Kuo A."/>
            <person name="Nagy L.G."/>
            <person name="Floudas D."/>
            <person name="Copeland A."/>
            <person name="Barry K.W."/>
            <person name="Cichocki N."/>
            <person name="Veneault-Fourrey C."/>
            <person name="LaButti K."/>
            <person name="Lindquist E.A."/>
            <person name="Lipzen A."/>
            <person name="Lundell T."/>
            <person name="Morin E."/>
            <person name="Murat C."/>
            <person name="Riley R."/>
            <person name="Ohm R."/>
            <person name="Sun H."/>
            <person name="Tunlid A."/>
            <person name="Henrissat B."/>
            <person name="Grigoriev I.V."/>
            <person name="Hibbett D.S."/>
            <person name="Martin F."/>
        </authorList>
    </citation>
    <scope>NUCLEOTIDE SEQUENCE [LARGE SCALE GENOMIC DNA]</scope>
    <source>
        <strain evidence="5">MAFF 305830</strain>
    </source>
</reference>